<dbReference type="STRING" id="1907941.BKE30_14445"/>
<organism evidence="1 2">
    <name type="scientific">Alkanindiges hydrocarboniclasticus</name>
    <dbReference type="NCBI Taxonomy" id="1907941"/>
    <lineage>
        <taxon>Bacteria</taxon>
        <taxon>Pseudomonadati</taxon>
        <taxon>Pseudomonadota</taxon>
        <taxon>Gammaproteobacteria</taxon>
        <taxon>Moraxellales</taxon>
        <taxon>Moraxellaceae</taxon>
        <taxon>Alkanindiges</taxon>
    </lineage>
</organism>
<gene>
    <name evidence="1" type="ORF">BKE30_14445</name>
</gene>
<dbReference type="Proteomes" id="UP000192132">
    <property type="component" value="Unassembled WGS sequence"/>
</dbReference>
<protein>
    <submittedName>
        <fullName evidence="1">Uncharacterized protein</fullName>
    </submittedName>
</protein>
<keyword evidence="2" id="KW-1185">Reference proteome</keyword>
<reference evidence="1 2" key="1">
    <citation type="submission" date="2016-10" db="EMBL/GenBank/DDBJ databases">
        <title>Draft Genome sequence of Alkanindiges sp. strain H1.</title>
        <authorList>
            <person name="Subhash Y."/>
            <person name="Lee S."/>
        </authorList>
    </citation>
    <scope>NUCLEOTIDE SEQUENCE [LARGE SCALE GENOMIC DNA]</scope>
    <source>
        <strain evidence="1 2">H1</strain>
    </source>
</reference>
<evidence type="ECO:0000313" key="2">
    <source>
        <dbReference type="Proteomes" id="UP000192132"/>
    </source>
</evidence>
<name>A0A1S8CSF2_9GAMM</name>
<dbReference type="OrthoDB" id="72471at2"/>
<sequence length="242" mass="27708">MSALLPVTSPLLRPITYSTPMVLAIDKGIKSVTRRQVHLPVTLSSFAEFHHLDVIGQAVFTDGTVIPCPYGKVGDLLYIREEHYRYGHWEEIEGVLTPTGQQKWKFVADSIEVLFDPPVSYRKGLRKNDPYTPSWYKRLARFMPKVFVRTVLKVKQVRLEYLQDISEQDAVAEGIFKTLNIATDIYQYSAFDGFGHYYSGINAPIHAFRDLWEYINGMGSWQANPLVWVVEFQKTSLSPTLS</sequence>
<comment type="caution">
    <text evidence="1">The sequence shown here is derived from an EMBL/GenBank/DDBJ whole genome shotgun (WGS) entry which is preliminary data.</text>
</comment>
<proteinExistence type="predicted"/>
<dbReference type="AlphaFoldDB" id="A0A1S8CSF2"/>
<evidence type="ECO:0000313" key="1">
    <source>
        <dbReference type="EMBL" id="ONG37410.1"/>
    </source>
</evidence>
<accession>A0A1S8CSF2</accession>
<dbReference type="EMBL" id="MLCN01000053">
    <property type="protein sequence ID" value="ONG37410.1"/>
    <property type="molecule type" value="Genomic_DNA"/>
</dbReference>
<dbReference type="RefSeq" id="WP_076879292.1">
    <property type="nucleotide sequence ID" value="NZ_MLCN01000053.1"/>
</dbReference>